<protein>
    <recommendedName>
        <fullName evidence="1">Retrovirus-related Pol polyprotein from transposon TNT 1-94-like beta-barrel domain-containing protein</fullName>
    </recommendedName>
</protein>
<dbReference type="PANTHER" id="PTHR47592">
    <property type="entry name" value="PBF68 PROTEIN"/>
    <property type="match status" value="1"/>
</dbReference>
<dbReference type="AlphaFoldDB" id="A0AAN7FE70"/>
<evidence type="ECO:0000313" key="2">
    <source>
        <dbReference type="EMBL" id="KAK4590942.1"/>
    </source>
</evidence>
<accession>A0AAN7FE70</accession>
<keyword evidence="3" id="KW-1185">Reference proteome</keyword>
<dbReference type="InterPro" id="IPR054722">
    <property type="entry name" value="PolX-like_BBD"/>
</dbReference>
<name>A0AAN7FE70_QUERU</name>
<evidence type="ECO:0000313" key="3">
    <source>
        <dbReference type="Proteomes" id="UP001324115"/>
    </source>
</evidence>
<comment type="caution">
    <text evidence="2">The sequence shown here is derived from an EMBL/GenBank/DDBJ whole genome shotgun (WGS) entry which is preliminary data.</text>
</comment>
<evidence type="ECO:0000259" key="1">
    <source>
        <dbReference type="Pfam" id="PF22936"/>
    </source>
</evidence>
<feature type="domain" description="Retrovirus-related Pol polyprotein from transposon TNT 1-94-like beta-barrel" evidence="1">
    <location>
        <begin position="1"/>
        <end position="71"/>
    </location>
</feature>
<dbReference type="Pfam" id="PF22936">
    <property type="entry name" value="Pol_BBD"/>
    <property type="match status" value="1"/>
</dbReference>
<organism evidence="2 3">
    <name type="scientific">Quercus rubra</name>
    <name type="common">Northern red oak</name>
    <name type="synonym">Quercus borealis</name>
    <dbReference type="NCBI Taxonomy" id="3512"/>
    <lineage>
        <taxon>Eukaryota</taxon>
        <taxon>Viridiplantae</taxon>
        <taxon>Streptophyta</taxon>
        <taxon>Embryophyta</taxon>
        <taxon>Tracheophyta</taxon>
        <taxon>Spermatophyta</taxon>
        <taxon>Magnoliopsida</taxon>
        <taxon>eudicotyledons</taxon>
        <taxon>Gunneridae</taxon>
        <taxon>Pentapetalae</taxon>
        <taxon>rosids</taxon>
        <taxon>fabids</taxon>
        <taxon>Fagales</taxon>
        <taxon>Fagaceae</taxon>
        <taxon>Quercus</taxon>
    </lineage>
</organism>
<reference evidence="2 3" key="1">
    <citation type="journal article" date="2023" name="G3 (Bethesda)">
        <title>A haplotype-resolved chromosome-scale genome for Quercus rubra L. provides insights into the genetics of adaptive traits for red oak species.</title>
        <authorList>
            <person name="Kapoor B."/>
            <person name="Jenkins J."/>
            <person name="Schmutz J."/>
            <person name="Zhebentyayeva T."/>
            <person name="Kuelheim C."/>
            <person name="Coggeshall M."/>
            <person name="Heim C."/>
            <person name="Lasky J.R."/>
            <person name="Leites L."/>
            <person name="Islam-Faridi N."/>
            <person name="Romero-Severson J."/>
            <person name="DeLeo V.L."/>
            <person name="Lucas S.M."/>
            <person name="Lazic D."/>
            <person name="Gailing O."/>
            <person name="Carlson J."/>
            <person name="Staton M."/>
        </authorList>
    </citation>
    <scope>NUCLEOTIDE SEQUENCE [LARGE SCALE GENOMIC DNA]</scope>
    <source>
        <strain evidence="2">Pseudo-F2</strain>
    </source>
</reference>
<dbReference type="Proteomes" id="UP001324115">
    <property type="component" value="Unassembled WGS sequence"/>
</dbReference>
<proteinExistence type="predicted"/>
<dbReference type="PANTHER" id="PTHR47592:SF27">
    <property type="entry name" value="OS08G0421700 PROTEIN"/>
    <property type="match status" value="1"/>
</dbReference>
<sequence>MTPKKDWFDTYKPYNDGMVQMGNDATCPVIGNGTMKIKMFDGVVRVLSNVRHVLDLRKNLISLGVLNDLGYSYSSNMKITKGALMVMNGQKVSTLYKLIGNTVVRRVVVTTPVESSTDNTKLWHM</sequence>
<gene>
    <name evidence="2" type="ORF">RGQ29_021226</name>
</gene>
<dbReference type="EMBL" id="JAXUIC010000005">
    <property type="protein sequence ID" value="KAK4590942.1"/>
    <property type="molecule type" value="Genomic_DNA"/>
</dbReference>